<proteinExistence type="predicted"/>
<reference evidence="2" key="1">
    <citation type="submission" date="2021-12" db="EMBL/GenBank/DDBJ databases">
        <authorList>
            <person name="Rodrigo-Torres L."/>
            <person name="Arahal R. D."/>
            <person name="Lucena T."/>
        </authorList>
    </citation>
    <scope>NUCLEOTIDE SEQUENCE</scope>
    <source>
        <strain evidence="2">CECT 8858</strain>
    </source>
</reference>
<dbReference type="Proteomes" id="UP000837932">
    <property type="component" value="Unassembled WGS sequence"/>
</dbReference>
<evidence type="ECO:0000313" key="3">
    <source>
        <dbReference type="Proteomes" id="UP000837932"/>
    </source>
</evidence>
<evidence type="ECO:0000313" key="2">
    <source>
        <dbReference type="EMBL" id="CAH0995179.1"/>
    </source>
</evidence>
<dbReference type="EMBL" id="CAKLPY010000001">
    <property type="protein sequence ID" value="CAH0995179.1"/>
    <property type="molecule type" value="Genomic_DNA"/>
</dbReference>
<dbReference type="GO" id="GO:0016491">
    <property type="term" value="F:oxidoreductase activity"/>
    <property type="evidence" value="ECO:0007669"/>
    <property type="project" value="UniProtKB-KW"/>
</dbReference>
<protein>
    <submittedName>
        <fullName evidence="2">Aldo-keto reductase YhdN</fullName>
        <ecNumber evidence="2">1.1.1.-</ecNumber>
    </submittedName>
</protein>
<organism evidence="2 3">
    <name type="scientific">Emticicia aquatica</name>
    <dbReference type="NCBI Taxonomy" id="1681835"/>
    <lineage>
        <taxon>Bacteria</taxon>
        <taxon>Pseudomonadati</taxon>
        <taxon>Bacteroidota</taxon>
        <taxon>Cytophagia</taxon>
        <taxon>Cytophagales</taxon>
        <taxon>Leadbetterellaceae</taxon>
        <taxon>Emticicia</taxon>
    </lineage>
</organism>
<evidence type="ECO:0000259" key="1">
    <source>
        <dbReference type="Pfam" id="PF00248"/>
    </source>
</evidence>
<name>A0ABM9AN54_9BACT</name>
<dbReference type="EC" id="1.1.1.-" evidence="2"/>
<gene>
    <name evidence="2" type="primary">yhdN</name>
    <name evidence="2" type="ORF">EMA8858_01299</name>
</gene>
<dbReference type="InterPro" id="IPR020471">
    <property type="entry name" value="AKR"/>
</dbReference>
<dbReference type="SUPFAM" id="SSF51430">
    <property type="entry name" value="NAD(P)-linked oxidoreductase"/>
    <property type="match status" value="1"/>
</dbReference>
<accession>A0ABM9AN54</accession>
<keyword evidence="2" id="KW-0560">Oxidoreductase</keyword>
<feature type="domain" description="NADP-dependent oxidoreductase" evidence="1">
    <location>
        <begin position="15"/>
        <end position="199"/>
    </location>
</feature>
<sequence length="200" mass="22585">MKYRKLGKTGFEISEISLGTWQVGGKWGDDFSHANAEKILNAAVDSGINFIDTADVYSDGESEKAVGKFVKSRSERIFVATKCGRQLNPHVNEAYKPAVLRKFVENSLKNIGLEALDLIQLHCPPTEVYYRPEIFELFDRLKDEGKILNLGISVEKVEEALKGIEFENVTSVQIIFNVFRQRPAELFFEQAQKKNVGIIV</sequence>
<dbReference type="InterPro" id="IPR023210">
    <property type="entry name" value="NADP_OxRdtase_dom"/>
</dbReference>
<comment type="caution">
    <text evidence="2">The sequence shown here is derived from an EMBL/GenBank/DDBJ whole genome shotgun (WGS) entry which is preliminary data.</text>
</comment>
<dbReference type="InterPro" id="IPR053135">
    <property type="entry name" value="AKR2_Oxidoreductase"/>
</dbReference>
<keyword evidence="3" id="KW-1185">Reference proteome</keyword>
<dbReference type="PANTHER" id="PTHR43312">
    <property type="entry name" value="D-THREO-ALDOSE 1-DEHYDROGENASE"/>
    <property type="match status" value="1"/>
</dbReference>
<dbReference type="InterPro" id="IPR036812">
    <property type="entry name" value="NAD(P)_OxRdtase_dom_sf"/>
</dbReference>
<dbReference type="PANTHER" id="PTHR43312:SF1">
    <property type="entry name" value="NADP-DEPENDENT OXIDOREDUCTASE DOMAIN-CONTAINING PROTEIN"/>
    <property type="match status" value="1"/>
</dbReference>
<dbReference type="CDD" id="cd19086">
    <property type="entry name" value="AKR_AKR11C1"/>
    <property type="match status" value="1"/>
</dbReference>
<dbReference type="PRINTS" id="PR00069">
    <property type="entry name" value="ALDKETRDTASE"/>
</dbReference>
<dbReference type="Pfam" id="PF00248">
    <property type="entry name" value="Aldo_ket_red"/>
    <property type="match status" value="1"/>
</dbReference>
<dbReference type="Gene3D" id="3.20.20.100">
    <property type="entry name" value="NADP-dependent oxidoreductase domain"/>
    <property type="match status" value="1"/>
</dbReference>